<dbReference type="Proteomes" id="UP000825002">
    <property type="component" value="Unassembled WGS sequence"/>
</dbReference>
<dbReference type="InterPro" id="IPR000866">
    <property type="entry name" value="AhpC/TSA"/>
</dbReference>
<dbReference type="InterPro" id="IPR036249">
    <property type="entry name" value="Thioredoxin-like_sf"/>
</dbReference>
<protein>
    <recommendedName>
        <fullName evidence="2">thioredoxin-dependent peroxiredoxin</fullName>
        <ecNumber evidence="2">1.11.1.24</ecNumber>
    </recommendedName>
</protein>
<dbReference type="Pfam" id="PF00578">
    <property type="entry name" value="AhpC-TSA"/>
    <property type="match status" value="1"/>
</dbReference>
<dbReference type="PANTHER" id="PTHR10681">
    <property type="entry name" value="THIOREDOXIN PEROXIDASE"/>
    <property type="match status" value="1"/>
</dbReference>
<dbReference type="EC" id="1.11.1.24" evidence="2"/>
<dbReference type="PIRSF" id="PIRSF000239">
    <property type="entry name" value="AHPC"/>
    <property type="match status" value="1"/>
</dbReference>
<dbReference type="SUPFAM" id="SSF52833">
    <property type="entry name" value="Thioredoxin-like"/>
    <property type="match status" value="1"/>
</dbReference>
<evidence type="ECO:0000256" key="3">
    <source>
        <dbReference type="ARBA" id="ARBA00022559"/>
    </source>
</evidence>
<keyword evidence="10" id="KW-1185">Reference proteome</keyword>
<dbReference type="PROSITE" id="PS51352">
    <property type="entry name" value="THIOREDOXIN_2"/>
    <property type="match status" value="1"/>
</dbReference>
<dbReference type="InterPro" id="IPR024706">
    <property type="entry name" value="Peroxiredoxin_AhpC-typ"/>
</dbReference>
<evidence type="ECO:0000256" key="4">
    <source>
        <dbReference type="ARBA" id="ARBA00022862"/>
    </source>
</evidence>
<gene>
    <name evidence="9" type="primary">Prdx6</name>
    <name evidence="9" type="ORF">GZH46_02905</name>
</gene>
<keyword evidence="5" id="KW-0560">Oxidoreductase</keyword>
<evidence type="ECO:0000256" key="1">
    <source>
        <dbReference type="ARBA" id="ARBA00009796"/>
    </source>
</evidence>
<feature type="non-terminal residue" evidence="9">
    <location>
        <position position="1"/>
    </location>
</feature>
<dbReference type="Gene3D" id="3.30.1020.10">
    <property type="entry name" value="Antioxidant, Horf6, Chain A, domain2"/>
    <property type="match status" value="1"/>
</dbReference>
<evidence type="ECO:0000256" key="2">
    <source>
        <dbReference type="ARBA" id="ARBA00013017"/>
    </source>
</evidence>
<evidence type="ECO:0000313" key="10">
    <source>
        <dbReference type="Proteomes" id="UP000825002"/>
    </source>
</evidence>
<dbReference type="EMBL" id="JAIFTH010001279">
    <property type="protein sequence ID" value="KAG9508592.1"/>
    <property type="molecule type" value="Genomic_DNA"/>
</dbReference>
<sequence length="205" mass="22828">MLNVGTEFPNYTVNTTLGTFKIHEYLGTSWGLICSHPADFTPVCTTEIARMAQLTKETEARNVKVMFLSCDPIDMHKDWVKDIEHYSGCKVTFPIIDDENNKLSSELGMFDASCDKFQTIRGVFIVDPSKKVRATICYPSSVGRNFDEVIRLIDALQLTSDNTEAVTPQGWCKGDKLLVKPGCEGTGAKVVDLPSGKPYLRFMDS</sequence>
<reference evidence="9 10" key="1">
    <citation type="submission" date="2020-10" db="EMBL/GenBank/DDBJ databases">
        <authorList>
            <person name="Klimov P.B."/>
            <person name="Dyachkov S.M."/>
            <person name="Chetverikov P.E."/>
        </authorList>
    </citation>
    <scope>NUCLEOTIDE SEQUENCE [LARGE SCALE GENOMIC DNA]</scope>
    <source>
        <strain evidence="9">BMOC 18-1129-001#AD2665</strain>
        <tissue evidence="9">Entire mites</tissue>
    </source>
</reference>
<proteinExistence type="inferred from homology"/>
<evidence type="ECO:0000259" key="8">
    <source>
        <dbReference type="PROSITE" id="PS51352"/>
    </source>
</evidence>
<feature type="domain" description="Thioredoxin" evidence="8">
    <location>
        <begin position="2"/>
        <end position="158"/>
    </location>
</feature>
<dbReference type="Gene3D" id="3.40.30.10">
    <property type="entry name" value="Glutaredoxin"/>
    <property type="match status" value="1"/>
</dbReference>
<accession>A0ABQ7S597</accession>
<dbReference type="InterPro" id="IPR013766">
    <property type="entry name" value="Thioredoxin_domain"/>
</dbReference>
<comment type="similarity">
    <text evidence="1">Belongs to the peroxiredoxin family. AhpC/Prx1 subfamily.</text>
</comment>
<keyword evidence="6" id="KW-0676">Redox-active center</keyword>
<dbReference type="InterPro" id="IPR050217">
    <property type="entry name" value="Peroxiredoxin"/>
</dbReference>
<evidence type="ECO:0000256" key="6">
    <source>
        <dbReference type="ARBA" id="ARBA00023284"/>
    </source>
</evidence>
<keyword evidence="3" id="KW-0575">Peroxidase</keyword>
<evidence type="ECO:0000256" key="7">
    <source>
        <dbReference type="ARBA" id="ARBA00049091"/>
    </source>
</evidence>
<comment type="caution">
    <text evidence="9">The sequence shown here is derived from an EMBL/GenBank/DDBJ whole genome shotgun (WGS) entry which is preliminary data.</text>
</comment>
<evidence type="ECO:0000313" key="9">
    <source>
        <dbReference type="EMBL" id="KAG9508592.1"/>
    </source>
</evidence>
<organism evidence="9 10">
    <name type="scientific">Fragariocoptes setiger</name>
    <dbReference type="NCBI Taxonomy" id="1670756"/>
    <lineage>
        <taxon>Eukaryota</taxon>
        <taxon>Metazoa</taxon>
        <taxon>Ecdysozoa</taxon>
        <taxon>Arthropoda</taxon>
        <taxon>Chelicerata</taxon>
        <taxon>Arachnida</taxon>
        <taxon>Acari</taxon>
        <taxon>Acariformes</taxon>
        <taxon>Trombidiformes</taxon>
        <taxon>Prostigmata</taxon>
        <taxon>Eupodina</taxon>
        <taxon>Eriophyoidea</taxon>
        <taxon>Phytoptidae</taxon>
        <taxon>Fragariocoptes</taxon>
    </lineage>
</organism>
<name>A0ABQ7S597_9ACAR</name>
<comment type="catalytic activity">
    <reaction evidence="7">
        <text>a hydroperoxide + [thioredoxin]-dithiol = an alcohol + [thioredoxin]-disulfide + H2O</text>
        <dbReference type="Rhea" id="RHEA:62620"/>
        <dbReference type="Rhea" id="RHEA-COMP:10698"/>
        <dbReference type="Rhea" id="RHEA-COMP:10700"/>
        <dbReference type="ChEBI" id="CHEBI:15377"/>
        <dbReference type="ChEBI" id="CHEBI:29950"/>
        <dbReference type="ChEBI" id="CHEBI:30879"/>
        <dbReference type="ChEBI" id="CHEBI:35924"/>
        <dbReference type="ChEBI" id="CHEBI:50058"/>
        <dbReference type="EC" id="1.11.1.24"/>
    </reaction>
</comment>
<evidence type="ECO:0000256" key="5">
    <source>
        <dbReference type="ARBA" id="ARBA00023002"/>
    </source>
</evidence>
<dbReference type="PANTHER" id="PTHR10681:SF121">
    <property type="entry name" value="ALKYL HYDROPEROXIDE REDUCTASE C"/>
    <property type="match status" value="1"/>
</dbReference>
<keyword evidence="4" id="KW-0049">Antioxidant</keyword>